<evidence type="ECO:0000256" key="1">
    <source>
        <dbReference type="ARBA" id="ARBA00007623"/>
    </source>
</evidence>
<evidence type="ECO:0000256" key="2">
    <source>
        <dbReference type="ARBA" id="ARBA00022670"/>
    </source>
</evidence>
<dbReference type="Pfam" id="PF00648">
    <property type="entry name" value="Peptidase_C2"/>
    <property type="match status" value="1"/>
</dbReference>
<dbReference type="GO" id="GO:0005737">
    <property type="term" value="C:cytoplasm"/>
    <property type="evidence" value="ECO:0007669"/>
    <property type="project" value="TreeGrafter"/>
</dbReference>
<evidence type="ECO:0000259" key="7">
    <source>
        <dbReference type="PROSITE" id="PS50004"/>
    </source>
</evidence>
<dbReference type="Pfam" id="PF01067">
    <property type="entry name" value="Calpain_III"/>
    <property type="match status" value="1"/>
</dbReference>
<dbReference type="SMART" id="SM00230">
    <property type="entry name" value="CysPc"/>
    <property type="match status" value="1"/>
</dbReference>
<dbReference type="Gene3D" id="2.60.120.380">
    <property type="match status" value="1"/>
</dbReference>
<dbReference type="GO" id="GO:0006508">
    <property type="term" value="P:proteolysis"/>
    <property type="evidence" value="ECO:0007669"/>
    <property type="project" value="UniProtKB-KW"/>
</dbReference>
<dbReference type="InterPro" id="IPR001300">
    <property type="entry name" value="Peptidase_C2_calpain_cat"/>
</dbReference>
<reference evidence="10" key="1">
    <citation type="submission" date="2025-08" db="UniProtKB">
        <authorList>
            <consortium name="RefSeq"/>
        </authorList>
    </citation>
    <scope>IDENTIFICATION</scope>
    <source>
        <tissue evidence="10">Sperm</tissue>
    </source>
</reference>
<dbReference type="AlphaFoldDB" id="A0AAJ7UGS5"/>
<dbReference type="Proteomes" id="UP001318040">
    <property type="component" value="Chromosome 64"/>
</dbReference>
<dbReference type="CDD" id="cd00044">
    <property type="entry name" value="CysPc"/>
    <property type="match status" value="1"/>
</dbReference>
<keyword evidence="2 6" id="KW-0645">Protease</keyword>
<dbReference type="PROSITE" id="PS50203">
    <property type="entry name" value="CALPAIN_CAT"/>
    <property type="match status" value="1"/>
</dbReference>
<keyword evidence="4 6" id="KW-0788">Thiol protease</keyword>
<dbReference type="SUPFAM" id="SSF54001">
    <property type="entry name" value="Cysteine proteinases"/>
    <property type="match status" value="1"/>
</dbReference>
<dbReference type="InterPro" id="IPR035892">
    <property type="entry name" value="C2_domain_sf"/>
</dbReference>
<evidence type="ECO:0000259" key="8">
    <source>
        <dbReference type="PROSITE" id="PS50203"/>
    </source>
</evidence>
<dbReference type="PROSITE" id="PS00139">
    <property type="entry name" value="THIOL_PROTEASE_CYS"/>
    <property type="match status" value="1"/>
</dbReference>
<dbReference type="InterPro" id="IPR022682">
    <property type="entry name" value="Calpain_domain_III"/>
</dbReference>
<dbReference type="InterPro" id="IPR022684">
    <property type="entry name" value="Calpain_cysteine_protease"/>
</dbReference>
<dbReference type="PROSITE" id="PS50004">
    <property type="entry name" value="C2"/>
    <property type="match status" value="1"/>
</dbReference>
<organism evidence="9 10">
    <name type="scientific">Petromyzon marinus</name>
    <name type="common">Sea lamprey</name>
    <dbReference type="NCBI Taxonomy" id="7757"/>
    <lineage>
        <taxon>Eukaryota</taxon>
        <taxon>Metazoa</taxon>
        <taxon>Chordata</taxon>
        <taxon>Craniata</taxon>
        <taxon>Vertebrata</taxon>
        <taxon>Cyclostomata</taxon>
        <taxon>Hyperoartia</taxon>
        <taxon>Petromyzontiformes</taxon>
        <taxon>Petromyzontidae</taxon>
        <taxon>Petromyzon</taxon>
    </lineage>
</organism>
<feature type="active site" evidence="5 6">
    <location>
        <position position="289"/>
    </location>
</feature>
<dbReference type="SMART" id="SM00239">
    <property type="entry name" value="C2"/>
    <property type="match status" value="1"/>
</dbReference>
<evidence type="ECO:0000313" key="10">
    <source>
        <dbReference type="RefSeq" id="XP_032836173.1"/>
    </source>
</evidence>
<proteinExistence type="inferred from homology"/>
<dbReference type="PRINTS" id="PR00704">
    <property type="entry name" value="CALPAIN"/>
</dbReference>
<evidence type="ECO:0000256" key="3">
    <source>
        <dbReference type="ARBA" id="ARBA00022801"/>
    </source>
</evidence>
<dbReference type="InterPro" id="IPR000008">
    <property type="entry name" value="C2_dom"/>
</dbReference>
<dbReference type="InterPro" id="IPR036213">
    <property type="entry name" value="Calpain_III_sf"/>
</dbReference>
<evidence type="ECO:0000256" key="6">
    <source>
        <dbReference type="PROSITE-ProRule" id="PRU00239"/>
    </source>
</evidence>
<dbReference type="Gene3D" id="3.90.70.10">
    <property type="entry name" value="Cysteine proteinases"/>
    <property type="match status" value="1"/>
</dbReference>
<dbReference type="KEGG" id="pmrn:116957858"/>
<evidence type="ECO:0000256" key="4">
    <source>
        <dbReference type="ARBA" id="ARBA00022807"/>
    </source>
</evidence>
<evidence type="ECO:0000313" key="9">
    <source>
        <dbReference type="Proteomes" id="UP001318040"/>
    </source>
</evidence>
<dbReference type="SUPFAM" id="SSF49562">
    <property type="entry name" value="C2 domain (Calcium/lipid-binding domain, CaLB)"/>
    <property type="match status" value="1"/>
</dbReference>
<feature type="domain" description="Calpain catalytic" evidence="8">
    <location>
        <begin position="25"/>
        <end position="348"/>
    </location>
</feature>
<dbReference type="PANTHER" id="PTHR10183">
    <property type="entry name" value="CALPAIN"/>
    <property type="match status" value="1"/>
</dbReference>
<dbReference type="PANTHER" id="PTHR10183:SF402">
    <property type="entry name" value="CALPAIN-5"/>
    <property type="match status" value="1"/>
</dbReference>
<comment type="similarity">
    <text evidence="1">Belongs to the peptidase C2 family.</text>
</comment>
<evidence type="ECO:0000256" key="5">
    <source>
        <dbReference type="PIRSR" id="PIRSR622684-1"/>
    </source>
</evidence>
<feature type="domain" description="C2" evidence="7">
    <location>
        <begin position="506"/>
        <end position="618"/>
    </location>
</feature>
<feature type="active site" evidence="5 6">
    <location>
        <position position="85"/>
    </location>
</feature>
<dbReference type="Gene3D" id="2.60.40.150">
    <property type="entry name" value="C2 domain"/>
    <property type="match status" value="1"/>
</dbReference>
<name>A0AAJ7UGS5_PETMA</name>
<dbReference type="FunFam" id="2.60.120.380:FF:000003">
    <property type="entry name" value="Calpain 5"/>
    <property type="match status" value="1"/>
</dbReference>
<dbReference type="InterPro" id="IPR033883">
    <property type="entry name" value="C2_III"/>
</dbReference>
<sequence>MVHAKAYKGQDYARLRRACASRGELFRDELFPAGETALAPAGSVASRAPSGRVQWKRPKELCDDPRLFVDGISAHDLHQGSLGNCWFVAACSCLTHRKNLWTTVIPDHEDQEWDPAHPEKYAGIFHFRFWRFGEWVDVVVDDSLPTLDGQLLYCHSNSSNEFWSALLEKAFAKLCGCYEALDGGNTGDALMDFTGGVSESVDLLEGAFSQHDNDEREKFFSMLLKAYSRGALLSGSIRAVGSAEMEARLDCGLVKGHAYSVTDVRRVRLGQGLVAFFRAERLNMIRMRNPWGQKEWNGAWSDGSEEWKKVSKGEREDMGVTVADDGEFWMTFEDWCKYFTDVVVCRIINTSYFTLHKTWEEVMLKSAWVTDENPLKNRAGGCINNRSTALQNPQFVFDVCKAEDMVLVCLQQEDRREQRTSGRSGENLAIGFDIYRVERNREFRMHALQQEKVASSVYINSRSVVLRQELAMGRYVAVATTFEPRQQGRLLLRVFTDVASRCRELMLDVPPHTCWSGIVGYPTLVTSLHLVSATGLPPGSSPYAVIRSEGSKVRSRPHADTQEPALDTKALFYRRKPDQPIVIELWNKSCVCSEFIGRVSVPATMGDLKSSHSMRLQGSEGSDRGSVLISVNSSDDLVAI</sequence>
<dbReference type="CDD" id="cd00214">
    <property type="entry name" value="Calpain_III"/>
    <property type="match status" value="1"/>
</dbReference>
<dbReference type="InterPro" id="IPR022683">
    <property type="entry name" value="Calpain_III"/>
</dbReference>
<keyword evidence="3 6" id="KW-0378">Hydrolase</keyword>
<dbReference type="RefSeq" id="XP_032836173.1">
    <property type="nucleotide sequence ID" value="XM_032980282.1"/>
</dbReference>
<keyword evidence="9" id="KW-1185">Reference proteome</keyword>
<accession>A0AAJ7UGS5</accession>
<dbReference type="GO" id="GO:0004198">
    <property type="term" value="F:calcium-dependent cysteine-type endopeptidase activity"/>
    <property type="evidence" value="ECO:0007669"/>
    <property type="project" value="InterPro"/>
</dbReference>
<dbReference type="FunFam" id="3.90.70.10:FF:000027">
    <property type="entry name" value="Calpain 5"/>
    <property type="match status" value="1"/>
</dbReference>
<protein>
    <submittedName>
        <fullName evidence="10">Calpain-5-like</fullName>
    </submittedName>
</protein>
<feature type="active site" evidence="5 6">
    <location>
        <position position="257"/>
    </location>
</feature>
<dbReference type="InterPro" id="IPR000169">
    <property type="entry name" value="Pept_cys_AS"/>
</dbReference>
<dbReference type="SUPFAM" id="SSF49758">
    <property type="entry name" value="Calpain large subunit, middle domain (domain III)"/>
    <property type="match status" value="1"/>
</dbReference>
<dbReference type="SMART" id="SM00720">
    <property type="entry name" value="calpain_III"/>
    <property type="match status" value="1"/>
</dbReference>
<gene>
    <name evidence="10" type="primary">LOC116957858</name>
</gene>
<dbReference type="InterPro" id="IPR038765">
    <property type="entry name" value="Papain-like_cys_pep_sf"/>
</dbReference>